<sequence length="248" mass="26679">MEHHSAPIAVVTGAAAGLGLEMVQELIARGFTVCGIDFNATAMASLASSLGSRYHGFVGDVSDDHFTLSSVAAIEAIGHVSLLINNAGQPSFKSPTDYSSADVERCLTGLRGMIAWTTAILKATHERDVKIVNVMSSAALRGNPHESVYCAAKWGERGYTESLKAAYKGSSVKVMGFYPGGIDTDFYTDSRDYVDIEKQRSFMNPKDVAHMLLENALSTADLTVADLVIERNSQRPFMAQGQTFTNTV</sequence>
<dbReference type="CDD" id="cd05233">
    <property type="entry name" value="SDR_c"/>
    <property type="match status" value="1"/>
</dbReference>
<dbReference type="PRINTS" id="PR00080">
    <property type="entry name" value="SDRFAMILY"/>
</dbReference>
<evidence type="ECO:0000256" key="2">
    <source>
        <dbReference type="RuleBase" id="RU000363"/>
    </source>
</evidence>
<dbReference type="InterPro" id="IPR036291">
    <property type="entry name" value="NAD(P)-bd_dom_sf"/>
</dbReference>
<dbReference type="PRINTS" id="PR00081">
    <property type="entry name" value="GDHRDH"/>
</dbReference>
<dbReference type="EMBL" id="CP129675">
    <property type="protein sequence ID" value="XDS46185.1"/>
    <property type="molecule type" value="Genomic_DNA"/>
</dbReference>
<accession>A0AB39UM48</accession>
<name>A0AB39UM48_9BIFI</name>
<dbReference type="EMBL" id="CP129682">
    <property type="protein sequence ID" value="XDS49034.1"/>
    <property type="molecule type" value="Genomic_DNA"/>
</dbReference>
<evidence type="ECO:0000313" key="3">
    <source>
        <dbReference type="EMBL" id="XDS46185.1"/>
    </source>
</evidence>
<dbReference type="EMBL" id="CP129683">
    <property type="protein sequence ID" value="XDS50258.1"/>
    <property type="molecule type" value="Genomic_DNA"/>
</dbReference>
<dbReference type="SUPFAM" id="SSF51735">
    <property type="entry name" value="NAD(P)-binding Rossmann-fold domains"/>
    <property type="match status" value="1"/>
</dbReference>
<dbReference type="PANTHER" id="PTHR42879:SF2">
    <property type="entry name" value="3-OXOACYL-[ACYL-CARRIER-PROTEIN] REDUCTASE FABG"/>
    <property type="match status" value="1"/>
</dbReference>
<evidence type="ECO:0000313" key="4">
    <source>
        <dbReference type="EMBL" id="XDS49034.1"/>
    </source>
</evidence>
<evidence type="ECO:0000313" key="5">
    <source>
        <dbReference type="EMBL" id="XDS50258.1"/>
    </source>
</evidence>
<dbReference type="Pfam" id="PF00106">
    <property type="entry name" value="adh_short"/>
    <property type="match status" value="1"/>
</dbReference>
<protein>
    <submittedName>
        <fullName evidence="5">SDR family NAD(P)-dependent oxidoreductase</fullName>
    </submittedName>
</protein>
<dbReference type="Gene3D" id="3.40.50.720">
    <property type="entry name" value="NAD(P)-binding Rossmann-like Domain"/>
    <property type="match status" value="1"/>
</dbReference>
<dbReference type="AlphaFoldDB" id="A0AB39UM48"/>
<dbReference type="InterPro" id="IPR002347">
    <property type="entry name" value="SDR_fam"/>
</dbReference>
<organism evidence="5">
    <name type="scientific">Bifidobacterium fermentum</name>
    <dbReference type="NCBI Taxonomy" id="3059035"/>
    <lineage>
        <taxon>Bacteria</taxon>
        <taxon>Bacillati</taxon>
        <taxon>Actinomycetota</taxon>
        <taxon>Actinomycetes</taxon>
        <taxon>Bifidobacteriales</taxon>
        <taxon>Bifidobacteriaceae</taxon>
        <taxon>Bifidobacterium</taxon>
    </lineage>
</organism>
<dbReference type="PANTHER" id="PTHR42879">
    <property type="entry name" value="3-OXOACYL-(ACYL-CARRIER-PROTEIN) REDUCTASE"/>
    <property type="match status" value="1"/>
</dbReference>
<dbReference type="InterPro" id="IPR050259">
    <property type="entry name" value="SDR"/>
</dbReference>
<comment type="similarity">
    <text evidence="1 2">Belongs to the short-chain dehydrogenases/reductases (SDR) family.</text>
</comment>
<reference evidence="5" key="1">
    <citation type="submission" date="2023-07" db="EMBL/GenBank/DDBJ databases">
        <title>Bifidobacterium aquikefiriaerophilum sp. nov. and Bifidobacterium eccum sp. nov., isolated from water kefir.</title>
        <authorList>
            <person name="Breselge S."/>
            <person name="Bellassi P."/>
            <person name="Barcenilla C."/>
            <person name="Alvarez-Ordonez A."/>
            <person name="Morelli L."/>
            <person name="Cotter P.D."/>
        </authorList>
    </citation>
    <scope>NUCLEOTIDE SEQUENCE</scope>
    <source>
        <strain evidence="5">WK012_4_13</strain>
        <strain evidence="4">WK013_4_14</strain>
        <strain evidence="3">WK048_4_13</strain>
    </source>
</reference>
<gene>
    <name evidence="5" type="ORF">QN062_07625</name>
    <name evidence="4" type="ORF">QN216_01820</name>
    <name evidence="3" type="ORF">QN217_08630</name>
</gene>
<evidence type="ECO:0000256" key="1">
    <source>
        <dbReference type="ARBA" id="ARBA00006484"/>
    </source>
</evidence>
<dbReference type="KEGG" id="bfk:QN062_07625"/>
<proteinExistence type="inferred from homology"/>
<dbReference type="RefSeq" id="WP_369341231.1">
    <property type="nucleotide sequence ID" value="NZ_CP129675.1"/>
</dbReference>